<sequence>MIQLQRVYDEHGPEARAGTRFLVDRLWPRGRKKADLHLDGWLREVGPSTELRRWFAHDVARWDEFRRRYTRELDAHHDAWEPLLEAARQGRRITLLYGARDTEHNNAVVLKDYLEARLKRPARKKSRRTVH</sequence>
<evidence type="ECO:0000313" key="1">
    <source>
        <dbReference type="EMBL" id="NOK38811.1"/>
    </source>
</evidence>
<dbReference type="InterPro" id="IPR052552">
    <property type="entry name" value="YeaO-like"/>
</dbReference>
<name>A0A7Y4NWC5_9BACT</name>
<dbReference type="RefSeq" id="WP_171438300.1">
    <property type="nucleotide sequence ID" value="NZ_JABFJV010000369.1"/>
</dbReference>
<accession>A0A7Y4NWC5</accession>
<dbReference type="EMBL" id="JABFJV010000369">
    <property type="protein sequence ID" value="NOK38811.1"/>
    <property type="molecule type" value="Genomic_DNA"/>
</dbReference>
<dbReference type="AlphaFoldDB" id="A0A7Y4NWC5"/>
<proteinExistence type="predicted"/>
<gene>
    <name evidence="1" type="ORF">HMI49_37050</name>
</gene>
<dbReference type="PANTHER" id="PTHR36849">
    <property type="entry name" value="CYTOPLASMIC PROTEIN-RELATED"/>
    <property type="match status" value="1"/>
</dbReference>
<dbReference type="Pfam" id="PF22752">
    <property type="entry name" value="DUF488-N3i"/>
    <property type="match status" value="1"/>
</dbReference>
<reference evidence="1 2" key="1">
    <citation type="submission" date="2020-05" db="EMBL/GenBank/DDBJ databases">
        <authorList>
            <person name="Whitworth D."/>
        </authorList>
    </citation>
    <scope>NUCLEOTIDE SEQUENCE [LARGE SCALE GENOMIC DNA]</scope>
    <source>
        <strain evidence="1 2">AB043B</strain>
    </source>
</reference>
<evidence type="ECO:0000313" key="2">
    <source>
        <dbReference type="Proteomes" id="UP000563426"/>
    </source>
</evidence>
<comment type="caution">
    <text evidence="1">The sequence shown here is derived from an EMBL/GenBank/DDBJ whole genome shotgun (WGS) entry which is preliminary data.</text>
</comment>
<organism evidence="1 2">
    <name type="scientific">Corallococcus exercitus</name>
    <dbReference type="NCBI Taxonomy" id="2316736"/>
    <lineage>
        <taxon>Bacteria</taxon>
        <taxon>Pseudomonadati</taxon>
        <taxon>Myxococcota</taxon>
        <taxon>Myxococcia</taxon>
        <taxon>Myxococcales</taxon>
        <taxon>Cystobacterineae</taxon>
        <taxon>Myxococcaceae</taxon>
        <taxon>Corallococcus</taxon>
    </lineage>
</organism>
<protein>
    <submittedName>
        <fullName evidence="1">DUF488 family protein</fullName>
    </submittedName>
</protein>
<keyword evidence="2" id="KW-1185">Reference proteome</keyword>
<dbReference type="Proteomes" id="UP000563426">
    <property type="component" value="Unassembled WGS sequence"/>
</dbReference>
<dbReference type="PANTHER" id="PTHR36849:SF1">
    <property type="entry name" value="CYTOPLASMIC PROTEIN"/>
    <property type="match status" value="1"/>
</dbReference>